<gene>
    <name evidence="1" type="ORF">S01H1_20184</name>
</gene>
<dbReference type="EMBL" id="BARS01011007">
    <property type="protein sequence ID" value="GAF98966.1"/>
    <property type="molecule type" value="Genomic_DNA"/>
</dbReference>
<evidence type="ECO:0000313" key="1">
    <source>
        <dbReference type="EMBL" id="GAF98966.1"/>
    </source>
</evidence>
<name>X0UI69_9ZZZZ</name>
<organism evidence="1">
    <name type="scientific">marine sediment metagenome</name>
    <dbReference type="NCBI Taxonomy" id="412755"/>
    <lineage>
        <taxon>unclassified sequences</taxon>
        <taxon>metagenomes</taxon>
        <taxon>ecological metagenomes</taxon>
    </lineage>
</organism>
<dbReference type="Gene3D" id="1.10.10.720">
    <property type="entry name" value="leucyl-tRNA synthetase"/>
    <property type="match status" value="1"/>
</dbReference>
<dbReference type="AlphaFoldDB" id="X0UI69"/>
<feature type="non-terminal residue" evidence="1">
    <location>
        <position position="1"/>
    </location>
</feature>
<proteinExistence type="predicted"/>
<dbReference type="Gene3D" id="3.30.2320.20">
    <property type="entry name" value="Class I aminoacyl-tRNA synthetases (RS)"/>
    <property type="match status" value="1"/>
</dbReference>
<accession>X0UI69</accession>
<protein>
    <submittedName>
        <fullName evidence="1">Uncharacterized protein</fullName>
    </submittedName>
</protein>
<comment type="caution">
    <text evidence="1">The sequence shown here is derived from an EMBL/GenBank/DDBJ whole genome shotgun (WGS) entry which is preliminary data.</text>
</comment>
<reference evidence="1" key="1">
    <citation type="journal article" date="2014" name="Front. Microbiol.">
        <title>High frequency of phylogenetically diverse reductive dehalogenase-homologous genes in deep subseafloor sedimentary metagenomes.</title>
        <authorList>
            <person name="Kawai M."/>
            <person name="Futagami T."/>
            <person name="Toyoda A."/>
            <person name="Takaki Y."/>
            <person name="Nishi S."/>
            <person name="Hori S."/>
            <person name="Arai W."/>
            <person name="Tsubouchi T."/>
            <person name="Morono Y."/>
            <person name="Uchiyama I."/>
            <person name="Ito T."/>
            <person name="Fujiyama A."/>
            <person name="Inagaki F."/>
            <person name="Takami H."/>
        </authorList>
    </citation>
    <scope>NUCLEOTIDE SEQUENCE</scope>
    <source>
        <strain evidence="1">Expedition CK06-06</strain>
    </source>
</reference>
<sequence length="181" mass="21206">EEIWHKNNKNFISNEIYPVFNSKDISEVDEVGEYLISEVTDDIAEILKVTKIKPKKICIYTSPSWKYIILRKAINLISEKKLDVGIIMKDVMRDSEMKSISKQISQYVSKLPNEVMKLNENDKNRQLVEIKEDDYLKKSKKYLKEVFSCDIEIFSADEKNIHDPANKTRFAIPLRPAIYVE</sequence>